<evidence type="ECO:0008006" key="4">
    <source>
        <dbReference type="Google" id="ProtNLM"/>
    </source>
</evidence>
<organism evidence="2 3">
    <name type="scientific">Caerostris extrusa</name>
    <name type="common">Bark spider</name>
    <name type="synonym">Caerostris bankana</name>
    <dbReference type="NCBI Taxonomy" id="172846"/>
    <lineage>
        <taxon>Eukaryota</taxon>
        <taxon>Metazoa</taxon>
        <taxon>Ecdysozoa</taxon>
        <taxon>Arthropoda</taxon>
        <taxon>Chelicerata</taxon>
        <taxon>Arachnida</taxon>
        <taxon>Araneae</taxon>
        <taxon>Araneomorphae</taxon>
        <taxon>Entelegynae</taxon>
        <taxon>Araneoidea</taxon>
        <taxon>Araneidae</taxon>
        <taxon>Caerostris</taxon>
    </lineage>
</organism>
<evidence type="ECO:0000313" key="2">
    <source>
        <dbReference type="EMBL" id="GIY40190.1"/>
    </source>
</evidence>
<evidence type="ECO:0000256" key="1">
    <source>
        <dbReference type="SAM" id="MobiDB-lite"/>
    </source>
</evidence>
<feature type="region of interest" description="Disordered" evidence="1">
    <location>
        <begin position="1"/>
        <end position="20"/>
    </location>
</feature>
<dbReference type="EMBL" id="BPLR01010574">
    <property type="protein sequence ID" value="GIY40190.1"/>
    <property type="molecule type" value="Genomic_DNA"/>
</dbReference>
<keyword evidence="3" id="KW-1185">Reference proteome</keyword>
<proteinExistence type="predicted"/>
<name>A0AAV4T5Z5_CAEEX</name>
<evidence type="ECO:0000313" key="3">
    <source>
        <dbReference type="Proteomes" id="UP001054945"/>
    </source>
</evidence>
<comment type="caution">
    <text evidence="2">The sequence shown here is derived from an EMBL/GenBank/DDBJ whole genome shotgun (WGS) entry which is preliminary data.</text>
</comment>
<sequence>LPGPRGKKGVPGKSGTPGKNAVPFYPFLNILEIRF</sequence>
<dbReference type="Proteomes" id="UP001054945">
    <property type="component" value="Unassembled WGS sequence"/>
</dbReference>
<reference evidence="2 3" key="1">
    <citation type="submission" date="2021-06" db="EMBL/GenBank/DDBJ databases">
        <title>Caerostris extrusa draft genome.</title>
        <authorList>
            <person name="Kono N."/>
            <person name="Arakawa K."/>
        </authorList>
    </citation>
    <scope>NUCLEOTIDE SEQUENCE [LARGE SCALE GENOMIC DNA]</scope>
</reference>
<gene>
    <name evidence="2" type="ORF">CEXT_709931</name>
</gene>
<feature type="compositionally biased region" description="Basic residues" evidence="1">
    <location>
        <begin position="1"/>
        <end position="10"/>
    </location>
</feature>
<accession>A0AAV4T5Z5</accession>
<dbReference type="AlphaFoldDB" id="A0AAV4T5Z5"/>
<protein>
    <recommendedName>
        <fullName evidence="4">Collagen-like protein</fullName>
    </recommendedName>
</protein>
<feature type="non-terminal residue" evidence="2">
    <location>
        <position position="1"/>
    </location>
</feature>